<reference evidence="3 4" key="1">
    <citation type="journal article" date="2015" name="Plant Cell">
        <title>Oil accumulation by the oleaginous diatom Fistulifera solaris as revealed by the genome and transcriptome.</title>
        <authorList>
            <person name="Tanaka T."/>
            <person name="Maeda Y."/>
            <person name="Veluchamy A."/>
            <person name="Tanaka M."/>
            <person name="Abida H."/>
            <person name="Marechal E."/>
            <person name="Bowler C."/>
            <person name="Muto M."/>
            <person name="Sunaga Y."/>
            <person name="Tanaka M."/>
            <person name="Yoshino T."/>
            <person name="Taniguchi T."/>
            <person name="Fukuda Y."/>
            <person name="Nemoto M."/>
            <person name="Matsumoto M."/>
            <person name="Wong P.S."/>
            <person name="Aburatani S."/>
            <person name="Fujibuchi W."/>
        </authorList>
    </citation>
    <scope>NUCLEOTIDE SEQUENCE [LARGE SCALE GENOMIC DNA]</scope>
    <source>
        <strain evidence="3 4">JPCC DA0580</strain>
    </source>
</reference>
<evidence type="ECO:0000313" key="3">
    <source>
        <dbReference type="EMBL" id="GAX12116.1"/>
    </source>
</evidence>
<protein>
    <recommendedName>
        <fullName evidence="2">DUF6824 domain-containing protein</fullName>
    </recommendedName>
</protein>
<proteinExistence type="predicted"/>
<dbReference type="EMBL" id="BDSP01000049">
    <property type="protein sequence ID" value="GAX12116.1"/>
    <property type="molecule type" value="Genomic_DNA"/>
</dbReference>
<comment type="caution">
    <text evidence="3">The sequence shown here is derived from an EMBL/GenBank/DDBJ whole genome shotgun (WGS) entry which is preliminary data.</text>
</comment>
<accession>A0A1Z5JDU7</accession>
<feature type="region of interest" description="Disordered" evidence="1">
    <location>
        <begin position="578"/>
        <end position="624"/>
    </location>
</feature>
<evidence type="ECO:0000259" key="2">
    <source>
        <dbReference type="Pfam" id="PF20710"/>
    </source>
</evidence>
<sequence length="624" mass="68570">MGSETVEEPRKDQDTKIVDVRDSDVLCGRGGAALRHAGNQTYRRLVNLNKGLYITCLKTEKLKISRSIVAAIREQNGRFLEKDANDDTWYDIGDKKAIEKTSQALRENQPKLRQKIVEMGGGVAGTAAFMESQYGHPGIYNPEQVGLTPVSLDSTSRGTSAGNTMPQHSVQSYHPQEMRTMQSLQVMHPSHQYHGDTNPDAMLSRLSISENPRGSSFQAPFPVQSMQPVQPFQRMGAGALHANSSGMMAGATSNHTDRYARSNLSMDLAQRGSPNPHNMQQRVQRLRPGLYNRDSHSGKELGFSLQMDSSISLMSEISQFGSGEISQFASAEFPGTATNEAQRAQGHLGDRYNNGSTMPNESFAMDSSFKNTLAGMSLPDHSTHLDSTSTHSMDISAHNPIPLSAALDGSSATRNGGGSFHHNYAGTYIDRREILKNMKYTRPSESKNHPYSQASLNDDINMLESNHTLMSGSSNMTGFSEDKDFMSKKGNPYVPPKPLVETAKVIDHSRLGDTLRMSRHGDQLAADSRHSIMSGLSRISDTSFDQSIFSDLSRKIGNVSTRSLTPSEISAMDMPERLNEEGETNGIGQQHRTDPDPSESEVPDDVDDLPPRETRTDAPVEFKL</sequence>
<dbReference type="AlphaFoldDB" id="A0A1Z5JDU7"/>
<evidence type="ECO:0000256" key="1">
    <source>
        <dbReference type="SAM" id="MobiDB-lite"/>
    </source>
</evidence>
<dbReference type="Proteomes" id="UP000198406">
    <property type="component" value="Unassembled WGS sequence"/>
</dbReference>
<name>A0A1Z5JDU7_FISSO</name>
<feature type="compositionally biased region" description="Acidic residues" evidence="1">
    <location>
        <begin position="596"/>
        <end position="608"/>
    </location>
</feature>
<organism evidence="3 4">
    <name type="scientific">Fistulifera solaris</name>
    <name type="common">Oleaginous diatom</name>
    <dbReference type="NCBI Taxonomy" id="1519565"/>
    <lineage>
        <taxon>Eukaryota</taxon>
        <taxon>Sar</taxon>
        <taxon>Stramenopiles</taxon>
        <taxon>Ochrophyta</taxon>
        <taxon>Bacillariophyta</taxon>
        <taxon>Bacillariophyceae</taxon>
        <taxon>Bacillariophycidae</taxon>
        <taxon>Naviculales</taxon>
        <taxon>Naviculaceae</taxon>
        <taxon>Fistulifera</taxon>
    </lineage>
</organism>
<feature type="compositionally biased region" description="Basic and acidic residues" evidence="1">
    <location>
        <begin position="609"/>
        <end position="624"/>
    </location>
</feature>
<evidence type="ECO:0000313" key="4">
    <source>
        <dbReference type="Proteomes" id="UP000198406"/>
    </source>
</evidence>
<dbReference type="OrthoDB" id="47068at2759"/>
<dbReference type="InParanoid" id="A0A1Z5JDU7"/>
<feature type="domain" description="DUF6824" evidence="2">
    <location>
        <begin position="24"/>
        <end position="107"/>
    </location>
</feature>
<dbReference type="InterPro" id="IPR049227">
    <property type="entry name" value="DUF6824"/>
</dbReference>
<dbReference type="Pfam" id="PF20710">
    <property type="entry name" value="DUF6824"/>
    <property type="match status" value="1"/>
</dbReference>
<gene>
    <name evidence="3" type="ORF">FisN_15Lh191</name>
</gene>
<keyword evidence="4" id="KW-1185">Reference proteome</keyword>